<name>A0ABT9C9Q4_9BACL</name>
<dbReference type="EMBL" id="JAUQTB010000002">
    <property type="protein sequence ID" value="MDO7905987.1"/>
    <property type="molecule type" value="Genomic_DNA"/>
</dbReference>
<proteinExistence type="predicted"/>
<evidence type="ECO:0000313" key="1">
    <source>
        <dbReference type="EMBL" id="MDO7905987.1"/>
    </source>
</evidence>
<dbReference type="Proteomes" id="UP001240171">
    <property type="component" value="Unassembled WGS sequence"/>
</dbReference>
<protein>
    <submittedName>
        <fullName evidence="1">Uncharacterized protein</fullName>
    </submittedName>
</protein>
<evidence type="ECO:0000313" key="2">
    <source>
        <dbReference type="Proteomes" id="UP001240171"/>
    </source>
</evidence>
<organism evidence="1 2">
    <name type="scientific">Paenibacillus lacisoli</name>
    <dbReference type="NCBI Taxonomy" id="3064525"/>
    <lineage>
        <taxon>Bacteria</taxon>
        <taxon>Bacillati</taxon>
        <taxon>Bacillota</taxon>
        <taxon>Bacilli</taxon>
        <taxon>Bacillales</taxon>
        <taxon>Paenibacillaceae</taxon>
        <taxon>Paenibacillus</taxon>
    </lineage>
</organism>
<reference evidence="1 2" key="1">
    <citation type="submission" date="2023-07" db="EMBL/GenBank/DDBJ databases">
        <title>Paenibacillus sp. JX-17 nov. isolated from soil.</title>
        <authorList>
            <person name="Wan Y."/>
            <person name="Liu B."/>
        </authorList>
    </citation>
    <scope>NUCLEOTIDE SEQUENCE [LARGE SCALE GENOMIC DNA]</scope>
    <source>
        <strain evidence="1 2">JX-17</strain>
    </source>
</reference>
<sequence>MSFDIKSRPDLRTSTGEVHDLLVDGYYAGSMFLVFRDGDRLSGSVQLDEQSLPDDAKEHVVAWVKEYVFELAEALDVRYYEVFLSHGEVDSILEKGEEPRSAELPDNDSSHLFRYEDEEASLELELISAGRSVSHYELNDAEGRTAAAAVLKQYGADISGELRWQRYPDEDEMDAAVELLVLELDEDEIDTFTLDMLYQNKTIERVELVHRELADHHEVTADDDMDLEDDGWSHRQNVLSHMQDEEEDAEEGCYVSLIRDDGDMLTYDAYIPERGGLPVGTATVDISGDNQISGYFEFQIPGTGEQRLELAHALMRELDTLTSYQSVHLTIIYHNHVIDELLLSRD</sequence>
<comment type="caution">
    <text evidence="1">The sequence shown here is derived from an EMBL/GenBank/DDBJ whole genome shotgun (WGS) entry which is preliminary data.</text>
</comment>
<accession>A0ABT9C9Q4</accession>
<keyword evidence="2" id="KW-1185">Reference proteome</keyword>
<dbReference type="RefSeq" id="WP_305023174.1">
    <property type="nucleotide sequence ID" value="NZ_JAUQTB010000002.1"/>
</dbReference>
<gene>
    <name evidence="1" type="ORF">Q5741_06085</name>
</gene>